<sequence>MVQEGKLTVEEAFTMFERLDEQKSNIGLLDRLHMSEFHSNEKQHSAKMDLLKFLDTTVMRGFESGLCSLQM</sequence>
<dbReference type="AlphaFoldDB" id="A0A1I0SXP5"/>
<name>A0A1I0SXP5_9BACL</name>
<evidence type="ECO:0000313" key="1">
    <source>
        <dbReference type="EMBL" id="SFA44177.1"/>
    </source>
</evidence>
<reference evidence="2" key="1">
    <citation type="submission" date="2016-10" db="EMBL/GenBank/DDBJ databases">
        <authorList>
            <person name="Varghese N."/>
            <person name="Submissions S."/>
        </authorList>
    </citation>
    <scope>NUCLEOTIDE SEQUENCE [LARGE SCALE GENOMIC DNA]</scope>
    <source>
        <strain evidence="2">M1</strain>
    </source>
</reference>
<evidence type="ECO:0000313" key="2">
    <source>
        <dbReference type="Proteomes" id="UP000198650"/>
    </source>
</evidence>
<dbReference type="EMBL" id="FOJS01000007">
    <property type="protein sequence ID" value="SFA44177.1"/>
    <property type="molecule type" value="Genomic_DNA"/>
</dbReference>
<dbReference type="STRING" id="186116.SAMN05192569_100746"/>
<organism evidence="1 2">
    <name type="scientific">Parageobacillus thermantarcticus</name>
    <dbReference type="NCBI Taxonomy" id="186116"/>
    <lineage>
        <taxon>Bacteria</taxon>
        <taxon>Bacillati</taxon>
        <taxon>Bacillota</taxon>
        <taxon>Bacilli</taxon>
        <taxon>Bacillales</taxon>
        <taxon>Anoxybacillaceae</taxon>
        <taxon>Parageobacillus</taxon>
    </lineage>
</organism>
<dbReference type="Proteomes" id="UP000198650">
    <property type="component" value="Unassembled WGS sequence"/>
</dbReference>
<accession>A0A1I0SXP5</accession>
<proteinExistence type="predicted"/>
<gene>
    <name evidence="1" type="ORF">SAMN05192569_100746</name>
</gene>
<protein>
    <submittedName>
        <fullName evidence="1">Uncharacterized protein</fullName>
    </submittedName>
</protein>
<keyword evidence="2" id="KW-1185">Reference proteome</keyword>